<sequence length="214" mass="22422">MTNRLVIVGAGGFGREVHSWVKSSPRWCESSEIGSVVFVDDNVPTVPVRAPIISTVRDYWPAEGDLVICAIGAPSARRDVSRLLSQRNAPPGTFVHDRAMLGDNVQLGLGAIVCPDVLITCDVRIGVNVHVNIGSTIAHDVIIGDFVTLSPGCNLTGNVRIEDGAFLGTAVTVIPGKTVGQDALIGAGSLVLKNIPPRVTAFGNPCVIVGKRPA</sequence>
<dbReference type="InterPro" id="IPR050179">
    <property type="entry name" value="Trans_hexapeptide_repeat"/>
</dbReference>
<dbReference type="Pfam" id="PF17836">
    <property type="entry name" value="PglD_N"/>
    <property type="match status" value="1"/>
</dbReference>
<dbReference type="Proteomes" id="UP000297853">
    <property type="component" value="Unassembled WGS sequence"/>
</dbReference>
<dbReference type="PANTHER" id="PTHR43300:SF7">
    <property type="entry name" value="UDP-N-ACETYLBACILLOSAMINE N-ACETYLTRANSFERASE"/>
    <property type="match status" value="1"/>
</dbReference>
<evidence type="ECO:0000313" key="2">
    <source>
        <dbReference type="EMBL" id="TFC94713.1"/>
    </source>
</evidence>
<dbReference type="EMBL" id="SOGQ01000081">
    <property type="protein sequence ID" value="TFC94713.1"/>
    <property type="molecule type" value="Genomic_DNA"/>
</dbReference>
<dbReference type="NCBIfam" id="TIGR03570">
    <property type="entry name" value="NeuD_NnaD"/>
    <property type="match status" value="1"/>
</dbReference>
<feature type="domain" description="PglD N-terminal" evidence="1">
    <location>
        <begin position="4"/>
        <end position="81"/>
    </location>
</feature>
<comment type="caution">
    <text evidence="2">The sequence shown here is derived from an EMBL/GenBank/DDBJ whole genome shotgun (WGS) entry which is preliminary data.</text>
</comment>
<reference evidence="2 3" key="1">
    <citation type="submission" date="2019-03" db="EMBL/GenBank/DDBJ databases">
        <title>Genomics of glacier-inhabiting Cryobacterium strains.</title>
        <authorList>
            <person name="Liu Q."/>
            <person name="Xin Y.-H."/>
        </authorList>
    </citation>
    <scope>NUCLEOTIDE SEQUENCE [LARGE SCALE GENOMIC DNA]</scope>
    <source>
        <strain evidence="2 3">TMT1-23-1</strain>
    </source>
</reference>
<evidence type="ECO:0000259" key="1">
    <source>
        <dbReference type="Pfam" id="PF17836"/>
    </source>
</evidence>
<dbReference type="SUPFAM" id="SSF51161">
    <property type="entry name" value="Trimeric LpxA-like enzymes"/>
    <property type="match status" value="1"/>
</dbReference>
<dbReference type="Gene3D" id="2.160.10.10">
    <property type="entry name" value="Hexapeptide repeat proteins"/>
    <property type="match status" value="1"/>
</dbReference>
<dbReference type="Gene3D" id="3.40.50.20">
    <property type="match status" value="1"/>
</dbReference>
<dbReference type="PANTHER" id="PTHR43300">
    <property type="entry name" value="ACETYLTRANSFERASE"/>
    <property type="match status" value="1"/>
</dbReference>
<dbReference type="RefSeq" id="WP_134432637.1">
    <property type="nucleotide sequence ID" value="NZ_SOGQ01000081.1"/>
</dbReference>
<protein>
    <submittedName>
        <fullName evidence="2">Acetyltransferase</fullName>
    </submittedName>
</protein>
<gene>
    <name evidence="2" type="ORF">E3T28_14565</name>
</gene>
<name>A0ABY2ITT3_9MICO</name>
<dbReference type="InterPro" id="IPR020019">
    <property type="entry name" value="AcTrfase_PglD-like"/>
</dbReference>
<evidence type="ECO:0000313" key="3">
    <source>
        <dbReference type="Proteomes" id="UP000297853"/>
    </source>
</evidence>
<dbReference type="InterPro" id="IPR041561">
    <property type="entry name" value="PglD_N"/>
</dbReference>
<accession>A0ABY2ITT3</accession>
<organism evidence="2 3">
    <name type="scientific">Cryobacterium sinapicolor</name>
    <dbReference type="NCBI Taxonomy" id="1259236"/>
    <lineage>
        <taxon>Bacteria</taxon>
        <taxon>Bacillati</taxon>
        <taxon>Actinomycetota</taxon>
        <taxon>Actinomycetes</taxon>
        <taxon>Micrococcales</taxon>
        <taxon>Microbacteriaceae</taxon>
        <taxon>Cryobacterium</taxon>
    </lineage>
</organism>
<dbReference type="CDD" id="cd03360">
    <property type="entry name" value="LbH_AT_putative"/>
    <property type="match status" value="1"/>
</dbReference>
<proteinExistence type="predicted"/>
<dbReference type="InterPro" id="IPR011004">
    <property type="entry name" value="Trimer_LpxA-like_sf"/>
</dbReference>
<keyword evidence="3" id="KW-1185">Reference proteome</keyword>